<dbReference type="RefSeq" id="WP_243248713.1">
    <property type="nucleotide sequence ID" value="NZ_LOHG01000024.1"/>
</dbReference>
<comment type="caution">
    <text evidence="2">The sequence shown here is derived from an EMBL/GenBank/DDBJ whole genome shotgun (WGS) entry which is preliminary data.</text>
</comment>
<dbReference type="InterPro" id="IPR002711">
    <property type="entry name" value="HNH"/>
</dbReference>
<organism evidence="2 3">
    <name type="scientific">Pseudomonas maioricensis</name>
    <dbReference type="NCBI Taxonomy" id="1766623"/>
    <lineage>
        <taxon>Bacteria</taxon>
        <taxon>Pseudomonadati</taxon>
        <taxon>Pseudomonadota</taxon>
        <taxon>Gammaproteobacteria</taxon>
        <taxon>Pseudomonadales</taxon>
        <taxon>Pseudomonadaceae</taxon>
        <taxon>Pseudomonas</taxon>
    </lineage>
</organism>
<sequence length="130" mass="14670">MPPKAKRPCRAPMCPGKTQDVSGFCDKHMHLASGWMKAERGTAEQRGYDWAWRKKRAAVLKRDRYLCQCDDCKGRHLPATEVDHITPKSRGGTDDFCNLQALNVDCHKAKTQREAAEARLGNFGERAGIR</sequence>
<dbReference type="Gene3D" id="1.10.30.50">
    <property type="match status" value="1"/>
</dbReference>
<reference evidence="2 3" key="1">
    <citation type="submission" date="2015-12" db="EMBL/GenBank/DDBJ databases">
        <title>Phylogenomics in the description of a new species in the Pseudomonas syringae group.</title>
        <authorList>
            <person name="Busquets A."/>
            <person name="Gomila M."/>
            <person name="Beiki F."/>
            <person name="Rahimian H."/>
            <person name="Mulet M."/>
            <person name="Sanchez D."/>
            <person name="Garcia-Valdes E."/>
            <person name="Lalucat J."/>
        </authorList>
    </citation>
    <scope>NUCLEOTIDE SEQUENCE [LARGE SCALE GENOMIC DNA]</scope>
    <source>
        <strain evidence="2 3">S25</strain>
    </source>
</reference>
<gene>
    <name evidence="2" type="ORF">AUC61_23970</name>
</gene>
<protein>
    <recommendedName>
        <fullName evidence="1">HNH nuclease domain-containing protein</fullName>
    </recommendedName>
</protein>
<name>A0ABS9ZPU1_9PSED</name>
<dbReference type="Proteomes" id="UP001320513">
    <property type="component" value="Unassembled WGS sequence"/>
</dbReference>
<evidence type="ECO:0000313" key="2">
    <source>
        <dbReference type="EMBL" id="MCI8212593.1"/>
    </source>
</evidence>
<accession>A0ABS9ZPU1</accession>
<dbReference type="CDD" id="cd00085">
    <property type="entry name" value="HNHc"/>
    <property type="match status" value="1"/>
</dbReference>
<dbReference type="Pfam" id="PF01844">
    <property type="entry name" value="HNH"/>
    <property type="match status" value="1"/>
</dbReference>
<evidence type="ECO:0000313" key="3">
    <source>
        <dbReference type="Proteomes" id="UP001320513"/>
    </source>
</evidence>
<dbReference type="InterPro" id="IPR003615">
    <property type="entry name" value="HNH_nuc"/>
</dbReference>
<evidence type="ECO:0000259" key="1">
    <source>
        <dbReference type="SMART" id="SM00507"/>
    </source>
</evidence>
<feature type="domain" description="HNH nuclease" evidence="1">
    <location>
        <begin position="54"/>
        <end position="108"/>
    </location>
</feature>
<proteinExistence type="predicted"/>
<dbReference type="EMBL" id="LOHG01000024">
    <property type="protein sequence ID" value="MCI8212593.1"/>
    <property type="molecule type" value="Genomic_DNA"/>
</dbReference>
<dbReference type="SMART" id="SM00507">
    <property type="entry name" value="HNHc"/>
    <property type="match status" value="1"/>
</dbReference>
<keyword evidence="3" id="KW-1185">Reference proteome</keyword>